<dbReference type="GO" id="GO:0008115">
    <property type="term" value="F:sarcosine oxidase activity"/>
    <property type="evidence" value="ECO:0007669"/>
    <property type="project" value="TreeGrafter"/>
</dbReference>
<dbReference type="InterPro" id="IPR045170">
    <property type="entry name" value="MTOX"/>
</dbReference>
<evidence type="ECO:0000313" key="6">
    <source>
        <dbReference type="EMBL" id="RFZ94001.1"/>
    </source>
</evidence>
<dbReference type="NCBIfam" id="NF008425">
    <property type="entry name" value="PRK11259.1"/>
    <property type="match status" value="1"/>
</dbReference>
<gene>
    <name evidence="6" type="ORF">D0C36_00090</name>
</gene>
<protein>
    <submittedName>
        <fullName evidence="6">N-methyl-L-tryptophan oxidase</fullName>
    </submittedName>
</protein>
<dbReference type="Gene3D" id="3.30.9.10">
    <property type="entry name" value="D-Amino Acid Oxidase, subunit A, domain 2"/>
    <property type="match status" value="1"/>
</dbReference>
<dbReference type="GO" id="GO:0050660">
    <property type="term" value="F:flavin adenine dinucleotide binding"/>
    <property type="evidence" value="ECO:0007669"/>
    <property type="project" value="InterPro"/>
</dbReference>
<evidence type="ECO:0000256" key="3">
    <source>
        <dbReference type="ARBA" id="ARBA00022827"/>
    </source>
</evidence>
<name>A0A372NVV6_9SPHI</name>
<evidence type="ECO:0000256" key="1">
    <source>
        <dbReference type="ARBA" id="ARBA00001974"/>
    </source>
</evidence>
<dbReference type="InterPro" id="IPR006076">
    <property type="entry name" value="FAD-dep_OxRdtase"/>
</dbReference>
<evidence type="ECO:0000259" key="5">
    <source>
        <dbReference type="Pfam" id="PF01266"/>
    </source>
</evidence>
<evidence type="ECO:0000256" key="4">
    <source>
        <dbReference type="ARBA" id="ARBA00023002"/>
    </source>
</evidence>
<keyword evidence="2" id="KW-0285">Flavoprotein</keyword>
<sequence length="375" mass="41952">MYDVIVVGLGANGSSALYHLAKAGKKVLGIDRFAPPHTHGSSHGQSRIIRQAYHESPFYVPLVQAAYEIWYDMERISGKKLLLKTGGITMGAPDADVVTGAIASALEHNLPYQLLDHKDIQKRYPALKPTVDTVGVFEPAAGILFPEDCISVFVEQAARNGAAIHTNEMVLEIIRQRDFIKVVTNKQTYFTQKLVLSTGAWMNSLLPDLQLPLSIERQVLYWFKNKNSAAQANVKPDNLPVYIWQSAPDELFYGFPDLGDGIKVALHHFGRPVVPDELKDDVTGEEINRMQGIVEKYFNISPEFNYSAVCMYTNTPDEHFIIDHHPDDERIIIASPCSGHGFKFSSLTGKIISDMTTDKPVEFDIQLFNMARFAR</sequence>
<dbReference type="Proteomes" id="UP000264217">
    <property type="component" value="Unassembled WGS sequence"/>
</dbReference>
<evidence type="ECO:0000256" key="2">
    <source>
        <dbReference type="ARBA" id="ARBA00022630"/>
    </source>
</evidence>
<reference evidence="6 7" key="1">
    <citation type="submission" date="2018-08" db="EMBL/GenBank/DDBJ databases">
        <title>Mucilaginibacter sp. MYSH2.</title>
        <authorList>
            <person name="Seo T."/>
        </authorList>
    </citation>
    <scope>NUCLEOTIDE SEQUENCE [LARGE SCALE GENOMIC DNA]</scope>
    <source>
        <strain evidence="6 7">MYSH2</strain>
    </source>
</reference>
<dbReference type="Gene3D" id="3.50.50.60">
    <property type="entry name" value="FAD/NAD(P)-binding domain"/>
    <property type="match status" value="1"/>
</dbReference>
<comment type="cofactor">
    <cofactor evidence="1">
        <name>FAD</name>
        <dbReference type="ChEBI" id="CHEBI:57692"/>
    </cofactor>
</comment>
<keyword evidence="7" id="KW-1185">Reference proteome</keyword>
<dbReference type="PANTHER" id="PTHR10961">
    <property type="entry name" value="PEROXISOMAL SARCOSINE OXIDASE"/>
    <property type="match status" value="1"/>
</dbReference>
<keyword evidence="3" id="KW-0274">FAD</keyword>
<dbReference type="AlphaFoldDB" id="A0A372NVV6"/>
<dbReference type="SUPFAM" id="SSF51905">
    <property type="entry name" value="FAD/NAD(P)-binding domain"/>
    <property type="match status" value="1"/>
</dbReference>
<proteinExistence type="predicted"/>
<dbReference type="SUPFAM" id="SSF54373">
    <property type="entry name" value="FAD-linked reductases, C-terminal domain"/>
    <property type="match status" value="1"/>
</dbReference>
<evidence type="ECO:0000313" key="7">
    <source>
        <dbReference type="Proteomes" id="UP000264217"/>
    </source>
</evidence>
<comment type="caution">
    <text evidence="6">The sequence shown here is derived from an EMBL/GenBank/DDBJ whole genome shotgun (WGS) entry which is preliminary data.</text>
</comment>
<dbReference type="RefSeq" id="WP_117389567.1">
    <property type="nucleotide sequence ID" value="NZ_QWDC01000001.1"/>
</dbReference>
<dbReference type="PANTHER" id="PTHR10961:SF7">
    <property type="entry name" value="FAD DEPENDENT OXIDOREDUCTASE DOMAIN-CONTAINING PROTEIN"/>
    <property type="match status" value="1"/>
</dbReference>
<organism evidence="6 7">
    <name type="scientific">Mucilaginibacter conchicola</name>
    <dbReference type="NCBI Taxonomy" id="2303333"/>
    <lineage>
        <taxon>Bacteria</taxon>
        <taxon>Pseudomonadati</taxon>
        <taxon>Bacteroidota</taxon>
        <taxon>Sphingobacteriia</taxon>
        <taxon>Sphingobacteriales</taxon>
        <taxon>Sphingobacteriaceae</taxon>
        <taxon>Mucilaginibacter</taxon>
    </lineage>
</organism>
<feature type="domain" description="FAD dependent oxidoreductase" evidence="5">
    <location>
        <begin position="3"/>
        <end position="355"/>
    </location>
</feature>
<dbReference type="EMBL" id="QWDC01000001">
    <property type="protein sequence ID" value="RFZ94001.1"/>
    <property type="molecule type" value="Genomic_DNA"/>
</dbReference>
<dbReference type="OrthoDB" id="9799943at2"/>
<keyword evidence="4" id="KW-0560">Oxidoreductase</keyword>
<accession>A0A372NVV6</accession>
<dbReference type="Pfam" id="PF01266">
    <property type="entry name" value="DAO"/>
    <property type="match status" value="1"/>
</dbReference>
<dbReference type="InterPro" id="IPR036188">
    <property type="entry name" value="FAD/NAD-bd_sf"/>
</dbReference>